<keyword evidence="4 6" id="KW-1133">Transmembrane helix</keyword>
<evidence type="ECO:0000313" key="9">
    <source>
        <dbReference type="EMBL" id="KAL3761974.1"/>
    </source>
</evidence>
<evidence type="ECO:0000256" key="2">
    <source>
        <dbReference type="ARBA" id="ARBA00022475"/>
    </source>
</evidence>
<evidence type="ECO:0000256" key="7">
    <source>
        <dbReference type="SAM" id="SignalP"/>
    </source>
</evidence>
<evidence type="ECO:0000313" key="10">
    <source>
        <dbReference type="Proteomes" id="UP001530315"/>
    </source>
</evidence>
<dbReference type="EMBL" id="JALLAZ020001841">
    <property type="protein sequence ID" value="KAL3761974.1"/>
    <property type="molecule type" value="Genomic_DNA"/>
</dbReference>
<accession>A0ABD3MD90</accession>
<evidence type="ECO:0000256" key="3">
    <source>
        <dbReference type="ARBA" id="ARBA00022692"/>
    </source>
</evidence>
<feature type="domain" description="Na+/H+ antiporter NhaC-like C-terminal" evidence="8">
    <location>
        <begin position="296"/>
        <end position="467"/>
    </location>
</feature>
<evidence type="ECO:0000256" key="5">
    <source>
        <dbReference type="ARBA" id="ARBA00023136"/>
    </source>
</evidence>
<proteinExistence type="predicted"/>
<dbReference type="InterPro" id="IPR018461">
    <property type="entry name" value="Na/H_Antiport_NhaC-like_C"/>
</dbReference>
<keyword evidence="7" id="KW-0732">Signal</keyword>
<sequence>MLTKQLAFAVIGCLTTAVHRCDAQNVTYAVAVDAVTLKDVDTSIEDIVAIQNGYPFEVYADLVWDDETWLPDSNNTLSWKTSSNGVVQATGVVELVEHNPIPKQILVGEFSTPKTGEYIIEVTVSIDESSSSNERQYQSFSSGASFIPLIVIIFLAATTNMVELSLGFGIFVGCCMVAGSFTGGFRDMLAVYILQALANEDHGYVFLFILFMAGLVGIIEKSGGLSGITVALQSFVKSTRTAQATSFFAGLIIFFDDYSNTLVAGAAMRPLTDASVVSREKLAFIVDATSAPIASIAPISSWIGFEIGLIQAELDKIKALHPDSTIGNTSAFSVFLETIQYRYYCIFMLVFIPFLIIGGRDFGPMLVAERLTKVYGRTDGGPGKVKAVSGGEVVNHNAPSPDTPCKWYNMAVPIVMLIIYIFYLLVWTGKTNPDATGDETFVEIMSNADAYTALLWGTMAGALTAVAFYFMQDHKDGHIIWFNVNGYKQGATVHQS</sequence>
<evidence type="ECO:0000259" key="8">
    <source>
        <dbReference type="Pfam" id="PF03553"/>
    </source>
</evidence>
<evidence type="ECO:0000256" key="1">
    <source>
        <dbReference type="ARBA" id="ARBA00004651"/>
    </source>
</evidence>
<gene>
    <name evidence="9" type="ORF">ACHAW5_006680</name>
</gene>
<feature type="transmembrane region" description="Helical" evidence="6">
    <location>
        <begin position="164"/>
        <end position="182"/>
    </location>
</feature>
<feature type="chain" id="PRO_5044849563" description="Na+/H+ antiporter NhaC-like C-terminal domain-containing protein" evidence="7">
    <location>
        <begin position="24"/>
        <end position="496"/>
    </location>
</feature>
<feature type="transmembrane region" description="Helical" evidence="6">
    <location>
        <begin position="202"/>
        <end position="219"/>
    </location>
</feature>
<dbReference type="Proteomes" id="UP001530315">
    <property type="component" value="Unassembled WGS sequence"/>
</dbReference>
<evidence type="ECO:0000256" key="6">
    <source>
        <dbReference type="SAM" id="Phobius"/>
    </source>
</evidence>
<dbReference type="AlphaFoldDB" id="A0ABD3MD90"/>
<comment type="caution">
    <text evidence="9">The sequence shown here is derived from an EMBL/GenBank/DDBJ whole genome shotgun (WGS) entry which is preliminary data.</text>
</comment>
<evidence type="ECO:0000256" key="4">
    <source>
        <dbReference type="ARBA" id="ARBA00022989"/>
    </source>
</evidence>
<reference evidence="9 10" key="1">
    <citation type="submission" date="2024-10" db="EMBL/GenBank/DDBJ databases">
        <title>Updated reference genomes for cyclostephanoid diatoms.</title>
        <authorList>
            <person name="Roberts W.R."/>
            <person name="Alverson A.J."/>
        </authorList>
    </citation>
    <scope>NUCLEOTIDE SEQUENCE [LARGE SCALE GENOMIC DNA]</scope>
    <source>
        <strain evidence="9 10">AJA276-08</strain>
    </source>
</reference>
<feature type="signal peptide" evidence="7">
    <location>
        <begin position="1"/>
        <end position="23"/>
    </location>
</feature>
<feature type="transmembrane region" description="Helical" evidence="6">
    <location>
        <begin position="341"/>
        <end position="359"/>
    </location>
</feature>
<keyword evidence="5 6" id="KW-0472">Membrane</keyword>
<keyword evidence="2" id="KW-1003">Cell membrane</keyword>
<dbReference type="GO" id="GO:0005886">
    <property type="term" value="C:plasma membrane"/>
    <property type="evidence" value="ECO:0007669"/>
    <property type="project" value="UniProtKB-SubCell"/>
</dbReference>
<dbReference type="Pfam" id="PF03553">
    <property type="entry name" value="Na_H_antiporter"/>
    <property type="match status" value="1"/>
</dbReference>
<feature type="transmembrane region" description="Helical" evidence="6">
    <location>
        <begin position="407"/>
        <end position="429"/>
    </location>
</feature>
<keyword evidence="3 6" id="KW-0812">Transmembrane</keyword>
<dbReference type="PANTHER" id="PTHR43478">
    <property type="entry name" value="NA+/H+ ANTIPORTER-RELATED"/>
    <property type="match status" value="1"/>
</dbReference>
<keyword evidence="10" id="KW-1185">Reference proteome</keyword>
<protein>
    <recommendedName>
        <fullName evidence="8">Na+/H+ antiporter NhaC-like C-terminal domain-containing protein</fullName>
    </recommendedName>
</protein>
<comment type="subcellular location">
    <subcellularLocation>
        <location evidence="1">Cell membrane</location>
        <topology evidence="1">Multi-pass membrane protein</topology>
    </subcellularLocation>
</comment>
<feature type="transmembrane region" description="Helical" evidence="6">
    <location>
        <begin position="450"/>
        <end position="471"/>
    </location>
</feature>
<dbReference type="PANTHER" id="PTHR43478:SF1">
    <property type="entry name" value="NA+_H+ ANTIPORTER NHAC-LIKE C-TERMINAL DOMAIN-CONTAINING PROTEIN"/>
    <property type="match status" value="1"/>
</dbReference>
<feature type="transmembrane region" description="Helical" evidence="6">
    <location>
        <begin position="137"/>
        <end position="157"/>
    </location>
</feature>
<organism evidence="9 10">
    <name type="scientific">Stephanodiscus triporus</name>
    <dbReference type="NCBI Taxonomy" id="2934178"/>
    <lineage>
        <taxon>Eukaryota</taxon>
        <taxon>Sar</taxon>
        <taxon>Stramenopiles</taxon>
        <taxon>Ochrophyta</taxon>
        <taxon>Bacillariophyta</taxon>
        <taxon>Coscinodiscophyceae</taxon>
        <taxon>Thalassiosirophycidae</taxon>
        <taxon>Stephanodiscales</taxon>
        <taxon>Stephanodiscaceae</taxon>
        <taxon>Stephanodiscus</taxon>
    </lineage>
</organism>
<name>A0ABD3MD90_9STRA</name>